<keyword evidence="2" id="KW-1185">Reference proteome</keyword>
<proteinExistence type="predicted"/>
<comment type="caution">
    <text evidence="1">The sequence shown here is derived from an EMBL/GenBank/DDBJ whole genome shotgun (WGS) entry which is preliminary data.</text>
</comment>
<dbReference type="EMBL" id="MU032350">
    <property type="protein sequence ID" value="KAF3762409.1"/>
    <property type="molecule type" value="Genomic_DNA"/>
</dbReference>
<name>A0A9P5CKM6_CRYP1</name>
<protein>
    <submittedName>
        <fullName evidence="1">Uncharacterized protein</fullName>
    </submittedName>
</protein>
<reference evidence="1" key="1">
    <citation type="journal article" date="2020" name="Phytopathology">
        <title>Genome sequence of the chestnut blight fungus Cryphonectria parasitica EP155: A fundamental resource for an archetypical invasive plant pathogen.</title>
        <authorList>
            <person name="Crouch J.A."/>
            <person name="Dawe A."/>
            <person name="Aerts A."/>
            <person name="Barry K."/>
            <person name="Churchill A.C.L."/>
            <person name="Grimwood J."/>
            <person name="Hillman B."/>
            <person name="Milgroom M.G."/>
            <person name="Pangilinan J."/>
            <person name="Smith M."/>
            <person name="Salamov A."/>
            <person name="Schmutz J."/>
            <person name="Yadav J."/>
            <person name="Grigoriev I.V."/>
            <person name="Nuss D."/>
        </authorList>
    </citation>
    <scope>NUCLEOTIDE SEQUENCE</scope>
    <source>
        <strain evidence="1">EP155</strain>
    </source>
</reference>
<sequence>GGPINPYVVCCGAYGQFLSSAQPFPQCPVLFFLPTILQSSDPTPPPSSSFNCQLGLESTGRAICLLHQLPASSPGTPSPSLICSGPFLHLPTSPSTQYLSSIVSTPFLDNSLFPSYLLSTLDRLTFLRTFSPILFRVPNTPRHV</sequence>
<evidence type="ECO:0000313" key="2">
    <source>
        <dbReference type="Proteomes" id="UP000803844"/>
    </source>
</evidence>
<gene>
    <name evidence="1" type="ORF">M406DRAFT_103137</name>
</gene>
<feature type="non-terminal residue" evidence="1">
    <location>
        <position position="1"/>
    </location>
</feature>
<dbReference type="AlphaFoldDB" id="A0A9P5CKM6"/>
<dbReference type="GeneID" id="63832177"/>
<dbReference type="RefSeq" id="XP_040773388.1">
    <property type="nucleotide sequence ID" value="XM_040915048.1"/>
</dbReference>
<dbReference type="Proteomes" id="UP000803844">
    <property type="component" value="Unassembled WGS sequence"/>
</dbReference>
<organism evidence="1 2">
    <name type="scientific">Cryphonectria parasitica (strain ATCC 38755 / EP155)</name>
    <dbReference type="NCBI Taxonomy" id="660469"/>
    <lineage>
        <taxon>Eukaryota</taxon>
        <taxon>Fungi</taxon>
        <taxon>Dikarya</taxon>
        <taxon>Ascomycota</taxon>
        <taxon>Pezizomycotina</taxon>
        <taxon>Sordariomycetes</taxon>
        <taxon>Sordariomycetidae</taxon>
        <taxon>Diaporthales</taxon>
        <taxon>Cryphonectriaceae</taxon>
        <taxon>Cryphonectria-Endothia species complex</taxon>
        <taxon>Cryphonectria</taxon>
    </lineage>
</organism>
<evidence type="ECO:0000313" key="1">
    <source>
        <dbReference type="EMBL" id="KAF3762409.1"/>
    </source>
</evidence>
<accession>A0A9P5CKM6</accession>